<dbReference type="Proteomes" id="UP000252914">
    <property type="component" value="Unassembled WGS sequence"/>
</dbReference>
<dbReference type="EMBL" id="QOIN01000043">
    <property type="protein sequence ID" value="RCG23063.1"/>
    <property type="molecule type" value="Genomic_DNA"/>
</dbReference>
<feature type="region of interest" description="Disordered" evidence="1">
    <location>
        <begin position="67"/>
        <end position="94"/>
    </location>
</feature>
<dbReference type="RefSeq" id="WP_114022475.1">
    <property type="nucleotide sequence ID" value="NZ_QOIN01000043.1"/>
</dbReference>
<accession>A0A367EYB2</accession>
<feature type="compositionally biased region" description="Gly residues" evidence="1">
    <location>
        <begin position="85"/>
        <end position="94"/>
    </location>
</feature>
<dbReference type="PROSITE" id="PS51819">
    <property type="entry name" value="VOC"/>
    <property type="match status" value="2"/>
</dbReference>
<name>A0A367EYB2_9ACTN</name>
<evidence type="ECO:0000256" key="1">
    <source>
        <dbReference type="SAM" id="MobiDB-lite"/>
    </source>
</evidence>
<dbReference type="PANTHER" id="PTHR33993:SF14">
    <property type="entry name" value="GB|AAF24581.1"/>
    <property type="match status" value="1"/>
</dbReference>
<dbReference type="PANTHER" id="PTHR33993">
    <property type="entry name" value="GLYOXALASE-RELATED"/>
    <property type="match status" value="1"/>
</dbReference>
<feature type="domain" description="VOC" evidence="2">
    <location>
        <begin position="11"/>
        <end position="153"/>
    </location>
</feature>
<reference evidence="3 4" key="1">
    <citation type="submission" date="2018-06" db="EMBL/GenBank/DDBJ databases">
        <title>Streptomyces reniochalinae sp. nov. and Streptomyces diacarnus sp. nov. from marine sponges.</title>
        <authorList>
            <person name="Li L."/>
        </authorList>
    </citation>
    <scope>NUCLEOTIDE SEQUENCE [LARGE SCALE GENOMIC DNA]</scope>
    <source>
        <strain evidence="3 4">LHW51701</strain>
    </source>
</reference>
<evidence type="ECO:0000259" key="2">
    <source>
        <dbReference type="PROSITE" id="PS51819"/>
    </source>
</evidence>
<dbReference type="InterPro" id="IPR037523">
    <property type="entry name" value="VOC_core"/>
</dbReference>
<dbReference type="Pfam" id="PF00903">
    <property type="entry name" value="Glyoxalase"/>
    <property type="match status" value="1"/>
</dbReference>
<feature type="region of interest" description="Disordered" evidence="1">
    <location>
        <begin position="213"/>
        <end position="237"/>
    </location>
</feature>
<gene>
    <name evidence="3" type="ORF">DTL70_15380</name>
</gene>
<evidence type="ECO:0000313" key="3">
    <source>
        <dbReference type="EMBL" id="RCG23063.1"/>
    </source>
</evidence>
<feature type="compositionally biased region" description="Low complexity" evidence="1">
    <location>
        <begin position="69"/>
        <end position="84"/>
    </location>
</feature>
<organism evidence="3 4">
    <name type="scientific">Streptomyces diacarni</name>
    <dbReference type="NCBI Taxonomy" id="2800381"/>
    <lineage>
        <taxon>Bacteria</taxon>
        <taxon>Bacillati</taxon>
        <taxon>Actinomycetota</taxon>
        <taxon>Actinomycetes</taxon>
        <taxon>Kitasatosporales</taxon>
        <taxon>Streptomycetaceae</taxon>
        <taxon>Streptomyces</taxon>
    </lineage>
</organism>
<evidence type="ECO:0000313" key="4">
    <source>
        <dbReference type="Proteomes" id="UP000252914"/>
    </source>
</evidence>
<dbReference type="Gene3D" id="3.10.180.10">
    <property type="entry name" value="2,3-Dihydroxybiphenyl 1,2-Dioxygenase, domain 1"/>
    <property type="match status" value="2"/>
</dbReference>
<dbReference type="AlphaFoldDB" id="A0A367EYB2"/>
<dbReference type="InterPro" id="IPR004360">
    <property type="entry name" value="Glyas_Fos-R_dOase_dom"/>
</dbReference>
<dbReference type="SUPFAM" id="SSF54593">
    <property type="entry name" value="Glyoxalase/Bleomycin resistance protein/Dihydroxybiphenyl dioxygenase"/>
    <property type="match status" value="2"/>
</dbReference>
<dbReference type="Pfam" id="PF18029">
    <property type="entry name" value="Glyoxalase_6"/>
    <property type="match status" value="1"/>
</dbReference>
<keyword evidence="4" id="KW-1185">Reference proteome</keyword>
<comment type="caution">
    <text evidence="3">The sequence shown here is derived from an EMBL/GenBank/DDBJ whole genome shotgun (WGS) entry which is preliminary data.</text>
</comment>
<protein>
    <recommendedName>
        <fullName evidence="2">VOC domain-containing protein</fullName>
    </recommendedName>
</protein>
<dbReference type="InterPro" id="IPR029068">
    <property type="entry name" value="Glyas_Bleomycin-R_OHBP_Dase"/>
</dbReference>
<proteinExistence type="predicted"/>
<dbReference type="InterPro" id="IPR041581">
    <property type="entry name" value="Glyoxalase_6"/>
</dbReference>
<sequence length="318" mass="32503">MPEPVSYPAGALCWADLRTADPVAAEHFYAAVLGWSYLRTGPAYDHYGYATWQRHMVAGIARSDTGERSGAAEASDAGKASGAGESSGAGEGGDGGAEANWIVSFATRSADALADRVAAAGGEVRHGPEDFGVLGRTVAAVDPEGAHVGFWQARAHLGAGLFGEPSALCWAELAVRDTGRADRFYEAVLGVHVTAHDAAGEEHYAAFRLPDESAGHTEGASGTPAGSGPGIAPGAPGEAVAGRTVLAAGRPGAEPFWMPYFGARDAPRTVDVARREGATVLYEGANGQGRDVAVLRDPQGAVFAVLEIPGTPARPGTV</sequence>
<feature type="domain" description="VOC" evidence="2">
    <location>
        <begin position="167"/>
        <end position="308"/>
    </location>
</feature>
<dbReference type="InterPro" id="IPR052164">
    <property type="entry name" value="Anthracycline_SecMetBiosynth"/>
</dbReference>